<evidence type="ECO:0000313" key="4">
    <source>
        <dbReference type="EMBL" id="WFD42960.1"/>
    </source>
</evidence>
<gene>
    <name evidence="4" type="ORF">MPSI1_001611</name>
</gene>
<dbReference type="GO" id="GO:0006357">
    <property type="term" value="P:regulation of transcription by RNA polymerase II"/>
    <property type="evidence" value="ECO:0007669"/>
    <property type="project" value="InterPro"/>
</dbReference>
<dbReference type="Pfam" id="PF00134">
    <property type="entry name" value="Cyclin_N"/>
    <property type="match status" value="1"/>
</dbReference>
<evidence type="ECO:0000256" key="2">
    <source>
        <dbReference type="SAM" id="MobiDB-lite"/>
    </source>
</evidence>
<name>A0AAF0JDZ1_9BASI</name>
<dbReference type="InterPro" id="IPR013763">
    <property type="entry name" value="Cyclin-like_dom"/>
</dbReference>
<sequence length="377" mass="41728">MANAAACSLPIVETQWLFTREDLEQTPSVTGKQDAHATQAGGPSSGQRANQTLTTTQERVLRGKGVHLIFKMGEFLKLGQHVMNTAVTYFHRFYMRQSLQVSRSGSGWSHYEIAAACVFLACKIEESLRKLPAVVDAVMSSLDKSHEGQMRWADRSYRANPQSHEFQKWRESILSHEETLLTTLCFDLVVPQPHEVIVRATQSLQVEAPLARLAWCVLNDCLRDPVFILFDAPVLAAGAFWKACQVRETDPAMYYAARSADASPRPPEENYLDWLDVFDVDQEEAQSALDAIDQDVYGFHMPLQHQRALKGDKELKVKGSAMDLVAAERKHASSASPLPKSTSSQTLSSQAAPSDTQQSPAPSLKIGDTSSSHTPSK</sequence>
<dbReference type="InterPro" id="IPR036915">
    <property type="entry name" value="Cyclin-like_sf"/>
</dbReference>
<feature type="compositionally biased region" description="Polar residues" evidence="2">
    <location>
        <begin position="368"/>
        <end position="377"/>
    </location>
</feature>
<dbReference type="InterPro" id="IPR006671">
    <property type="entry name" value="Cyclin_N"/>
</dbReference>
<feature type="region of interest" description="Disordered" evidence="2">
    <location>
        <begin position="27"/>
        <end position="50"/>
    </location>
</feature>
<accession>A0AAF0JDZ1</accession>
<feature type="compositionally biased region" description="Low complexity" evidence="2">
    <location>
        <begin position="333"/>
        <end position="354"/>
    </location>
</feature>
<feature type="domain" description="Cyclin-like" evidence="3">
    <location>
        <begin position="195"/>
        <end position="276"/>
    </location>
</feature>
<evidence type="ECO:0000256" key="1">
    <source>
        <dbReference type="RuleBase" id="RU000383"/>
    </source>
</evidence>
<organism evidence="4 5">
    <name type="scientific">Malassezia psittaci</name>
    <dbReference type="NCBI Taxonomy" id="1821823"/>
    <lineage>
        <taxon>Eukaryota</taxon>
        <taxon>Fungi</taxon>
        <taxon>Dikarya</taxon>
        <taxon>Basidiomycota</taxon>
        <taxon>Ustilaginomycotina</taxon>
        <taxon>Malasseziomycetes</taxon>
        <taxon>Malasseziales</taxon>
        <taxon>Malasseziaceae</taxon>
        <taxon>Malassezia</taxon>
    </lineage>
</organism>
<dbReference type="GO" id="GO:0016538">
    <property type="term" value="F:cyclin-dependent protein serine/threonine kinase regulator activity"/>
    <property type="evidence" value="ECO:0007669"/>
    <property type="project" value="InterPro"/>
</dbReference>
<dbReference type="SMART" id="SM00385">
    <property type="entry name" value="CYCLIN"/>
    <property type="match status" value="2"/>
</dbReference>
<dbReference type="AlphaFoldDB" id="A0AAF0JDZ1"/>
<dbReference type="Proteomes" id="UP001214628">
    <property type="component" value="Chromosome 2"/>
</dbReference>
<dbReference type="CDD" id="cd20546">
    <property type="entry name" value="CYCLIN_SpCG1C_ScCTK2-like_rpt2"/>
    <property type="match status" value="1"/>
</dbReference>
<dbReference type="Gene3D" id="1.10.472.10">
    <property type="entry name" value="Cyclin-like"/>
    <property type="match status" value="2"/>
</dbReference>
<comment type="similarity">
    <text evidence="1">Belongs to the cyclin family.</text>
</comment>
<dbReference type="PANTHER" id="PTHR10026">
    <property type="entry name" value="CYCLIN"/>
    <property type="match status" value="1"/>
</dbReference>
<proteinExistence type="inferred from homology"/>
<feature type="region of interest" description="Disordered" evidence="2">
    <location>
        <begin position="327"/>
        <end position="377"/>
    </location>
</feature>
<evidence type="ECO:0000313" key="5">
    <source>
        <dbReference type="Proteomes" id="UP001214628"/>
    </source>
</evidence>
<feature type="domain" description="Cyclin-like" evidence="3">
    <location>
        <begin position="67"/>
        <end position="182"/>
    </location>
</feature>
<dbReference type="EMBL" id="CP118376">
    <property type="protein sequence ID" value="WFD42960.1"/>
    <property type="molecule type" value="Genomic_DNA"/>
</dbReference>
<dbReference type="InterPro" id="IPR043198">
    <property type="entry name" value="Cyclin/Ssn8"/>
</dbReference>
<evidence type="ECO:0000259" key="3">
    <source>
        <dbReference type="SMART" id="SM00385"/>
    </source>
</evidence>
<protein>
    <recommendedName>
        <fullName evidence="3">Cyclin-like domain-containing protein</fullName>
    </recommendedName>
</protein>
<dbReference type="SUPFAM" id="SSF47954">
    <property type="entry name" value="Cyclin-like"/>
    <property type="match status" value="2"/>
</dbReference>
<keyword evidence="5" id="KW-1185">Reference proteome</keyword>
<feature type="compositionally biased region" description="Polar residues" evidence="2">
    <location>
        <begin position="41"/>
        <end position="50"/>
    </location>
</feature>
<reference evidence="4" key="1">
    <citation type="submission" date="2023-02" db="EMBL/GenBank/DDBJ databases">
        <title>Mating type loci evolution in Malassezia.</title>
        <authorList>
            <person name="Coelho M.A."/>
        </authorList>
    </citation>
    <scope>NUCLEOTIDE SEQUENCE</scope>
    <source>
        <strain evidence="4">CBS 14136</strain>
    </source>
</reference>
<keyword evidence="1" id="KW-0195">Cyclin</keyword>